<keyword evidence="4" id="KW-0408">Iron</keyword>
<dbReference type="CDD" id="cd00207">
    <property type="entry name" value="fer2"/>
    <property type="match status" value="1"/>
</dbReference>
<dbReference type="GO" id="GO:0046872">
    <property type="term" value="F:metal ion binding"/>
    <property type="evidence" value="ECO:0007669"/>
    <property type="project" value="UniProtKB-KW"/>
</dbReference>
<evidence type="ECO:0000259" key="6">
    <source>
        <dbReference type="PROSITE" id="PS51085"/>
    </source>
</evidence>
<evidence type="ECO:0000256" key="1">
    <source>
        <dbReference type="ARBA" id="ARBA00022714"/>
    </source>
</evidence>
<keyword evidence="2" id="KW-0479">Metal-binding</keyword>
<dbReference type="PROSITE" id="PS00197">
    <property type="entry name" value="2FE2S_FER_1"/>
    <property type="match status" value="1"/>
</dbReference>
<dbReference type="AlphaFoldDB" id="A0A4Q7Y8N2"/>
<dbReference type="GO" id="GO:0051537">
    <property type="term" value="F:2 iron, 2 sulfur cluster binding"/>
    <property type="evidence" value="ECO:0007669"/>
    <property type="project" value="UniProtKB-KW"/>
</dbReference>
<evidence type="ECO:0000256" key="3">
    <source>
        <dbReference type="ARBA" id="ARBA00023002"/>
    </source>
</evidence>
<evidence type="ECO:0000256" key="5">
    <source>
        <dbReference type="ARBA" id="ARBA00023014"/>
    </source>
</evidence>
<keyword evidence="5" id="KW-0411">Iron-sulfur</keyword>
<dbReference type="PANTHER" id="PTHR44379:SF8">
    <property type="entry name" value="XANTHINE DEHYDROGENASE IRON-SULFUR-BINDING SUBUNIT XDHC-RELATED"/>
    <property type="match status" value="1"/>
</dbReference>
<dbReference type="Pfam" id="PF01799">
    <property type="entry name" value="Fer2_2"/>
    <property type="match status" value="1"/>
</dbReference>
<keyword evidence="1" id="KW-0001">2Fe-2S</keyword>
<dbReference type="Gene3D" id="1.10.150.120">
    <property type="entry name" value="[2Fe-2S]-binding domain"/>
    <property type="match status" value="1"/>
</dbReference>
<proteinExistence type="predicted"/>
<dbReference type="PANTHER" id="PTHR44379">
    <property type="entry name" value="OXIDOREDUCTASE WITH IRON-SULFUR SUBUNIT"/>
    <property type="match status" value="1"/>
</dbReference>
<evidence type="ECO:0000256" key="2">
    <source>
        <dbReference type="ARBA" id="ARBA00022723"/>
    </source>
</evidence>
<reference evidence="7 8" key="1">
    <citation type="submission" date="2019-02" db="EMBL/GenBank/DDBJ databases">
        <title>Sequencing the genomes of 1000 actinobacteria strains.</title>
        <authorList>
            <person name="Klenk H.-P."/>
        </authorList>
    </citation>
    <scope>NUCLEOTIDE SEQUENCE [LARGE SCALE GENOMIC DNA]</scope>
    <source>
        <strain evidence="7 8">DSM 44509</strain>
    </source>
</reference>
<dbReference type="InterPro" id="IPR002888">
    <property type="entry name" value="2Fe-2S-bd"/>
</dbReference>
<dbReference type="Proteomes" id="UP000292507">
    <property type="component" value="Unassembled WGS sequence"/>
</dbReference>
<accession>A0A4Q7Y8N2</accession>
<dbReference type="InterPro" id="IPR036884">
    <property type="entry name" value="2Fe-2S-bd_dom_sf"/>
</dbReference>
<dbReference type="SUPFAM" id="SSF54292">
    <property type="entry name" value="2Fe-2S ferredoxin-like"/>
    <property type="match status" value="1"/>
</dbReference>
<gene>
    <name evidence="7" type="ORF">BKA19_3186</name>
</gene>
<protein>
    <submittedName>
        <fullName evidence="7">Carbon-monoxide dehydrogenase small subunit</fullName>
    </submittedName>
</protein>
<keyword evidence="8" id="KW-1185">Reference proteome</keyword>
<dbReference type="InterPro" id="IPR036010">
    <property type="entry name" value="2Fe-2S_ferredoxin-like_sf"/>
</dbReference>
<evidence type="ECO:0000313" key="8">
    <source>
        <dbReference type="Proteomes" id="UP000292507"/>
    </source>
</evidence>
<sequence>MTERTESRPVEVAVDGRTRAFDVRTDETLLETLRDRCGTTSVRYCCGIGVCGTCTVLLDGDAVSSCLLLTVMAEGRQVTTPQGLAATSCSAISSAQQAFVDAGAFQCSYCIPGMALAAQAAIDRDPEASVDHLVDELAGNLCRCGSYPQVREALERLVSGPTDDTATTPEEVHQ</sequence>
<dbReference type="EMBL" id="SHKV01000001">
    <property type="protein sequence ID" value="RZU33457.1"/>
    <property type="molecule type" value="Genomic_DNA"/>
</dbReference>
<dbReference type="InterPro" id="IPR051452">
    <property type="entry name" value="Diverse_Oxidoreductases"/>
</dbReference>
<organism evidence="7 8">
    <name type="scientific">Blastococcus saxobsidens</name>
    <dbReference type="NCBI Taxonomy" id="138336"/>
    <lineage>
        <taxon>Bacteria</taxon>
        <taxon>Bacillati</taxon>
        <taxon>Actinomycetota</taxon>
        <taxon>Actinomycetes</taxon>
        <taxon>Geodermatophilales</taxon>
        <taxon>Geodermatophilaceae</taxon>
        <taxon>Blastococcus</taxon>
    </lineage>
</organism>
<dbReference type="PROSITE" id="PS51085">
    <property type="entry name" value="2FE2S_FER_2"/>
    <property type="match status" value="1"/>
</dbReference>
<dbReference type="SUPFAM" id="SSF47741">
    <property type="entry name" value="CO dehydrogenase ISP C-domain like"/>
    <property type="match status" value="1"/>
</dbReference>
<dbReference type="InterPro" id="IPR012675">
    <property type="entry name" value="Beta-grasp_dom_sf"/>
</dbReference>
<evidence type="ECO:0000313" key="7">
    <source>
        <dbReference type="EMBL" id="RZU33457.1"/>
    </source>
</evidence>
<dbReference type="InterPro" id="IPR001041">
    <property type="entry name" value="2Fe-2S_ferredoxin-type"/>
</dbReference>
<name>A0A4Q7Y8N2_9ACTN</name>
<feature type="domain" description="2Fe-2S ferredoxin-type" evidence="6">
    <location>
        <begin position="8"/>
        <end position="84"/>
    </location>
</feature>
<comment type="caution">
    <text evidence="7">The sequence shown here is derived from an EMBL/GenBank/DDBJ whole genome shotgun (WGS) entry which is preliminary data.</text>
</comment>
<evidence type="ECO:0000256" key="4">
    <source>
        <dbReference type="ARBA" id="ARBA00023004"/>
    </source>
</evidence>
<dbReference type="InterPro" id="IPR006058">
    <property type="entry name" value="2Fe2S_fd_BS"/>
</dbReference>
<dbReference type="GO" id="GO:0016491">
    <property type="term" value="F:oxidoreductase activity"/>
    <property type="evidence" value="ECO:0007669"/>
    <property type="project" value="UniProtKB-KW"/>
</dbReference>
<dbReference type="Gene3D" id="3.10.20.30">
    <property type="match status" value="1"/>
</dbReference>
<keyword evidence="3" id="KW-0560">Oxidoreductase</keyword>
<dbReference type="OrthoDB" id="159930at2"/>